<dbReference type="Proteomes" id="UP001277761">
    <property type="component" value="Unassembled WGS sequence"/>
</dbReference>
<evidence type="ECO:0000313" key="2">
    <source>
        <dbReference type="EMBL" id="MDX8151278.1"/>
    </source>
</evidence>
<evidence type="ECO:0000256" key="1">
    <source>
        <dbReference type="SAM" id="Phobius"/>
    </source>
</evidence>
<name>A0ABU4VK79_9ACTN</name>
<accession>A0ABU4VK79</accession>
<sequence length="118" mass="12372">MGPAGIRRRWARRPGLRAAFLALLVAGVVAHHGLPAAAHGGHGDHGTPVVVLATACAGIAVLGAAVVAPLLRRRRRPRDRVLLGTRRRGAPVAPLARARAGGGVVTQRLFLHHAVLRR</sequence>
<keyword evidence="1" id="KW-0812">Transmembrane</keyword>
<keyword evidence="1" id="KW-1133">Transmembrane helix</keyword>
<organism evidence="2 3">
    <name type="scientific">Patulibacter brassicae</name>
    <dbReference type="NCBI Taxonomy" id="1705717"/>
    <lineage>
        <taxon>Bacteria</taxon>
        <taxon>Bacillati</taxon>
        <taxon>Actinomycetota</taxon>
        <taxon>Thermoleophilia</taxon>
        <taxon>Solirubrobacterales</taxon>
        <taxon>Patulibacteraceae</taxon>
        <taxon>Patulibacter</taxon>
    </lineage>
</organism>
<protein>
    <submittedName>
        <fullName evidence="2">Uncharacterized protein</fullName>
    </submittedName>
</protein>
<dbReference type="EMBL" id="JAXAVX010000002">
    <property type="protein sequence ID" value="MDX8151278.1"/>
    <property type="molecule type" value="Genomic_DNA"/>
</dbReference>
<keyword evidence="3" id="KW-1185">Reference proteome</keyword>
<reference evidence="2 3" key="1">
    <citation type="submission" date="2023-11" db="EMBL/GenBank/DDBJ databases">
        <authorList>
            <person name="Xu M."/>
            <person name="Jiang T."/>
        </authorList>
    </citation>
    <scope>NUCLEOTIDE SEQUENCE [LARGE SCALE GENOMIC DNA]</scope>
    <source>
        <strain evidence="2 3">SD</strain>
    </source>
</reference>
<dbReference type="RefSeq" id="WP_319953430.1">
    <property type="nucleotide sequence ID" value="NZ_JAXAVX010000002.1"/>
</dbReference>
<evidence type="ECO:0000313" key="3">
    <source>
        <dbReference type="Proteomes" id="UP001277761"/>
    </source>
</evidence>
<proteinExistence type="predicted"/>
<gene>
    <name evidence="2" type="ORF">SK069_06730</name>
</gene>
<keyword evidence="1" id="KW-0472">Membrane</keyword>
<feature type="transmembrane region" description="Helical" evidence="1">
    <location>
        <begin position="50"/>
        <end position="71"/>
    </location>
</feature>
<comment type="caution">
    <text evidence="2">The sequence shown here is derived from an EMBL/GenBank/DDBJ whole genome shotgun (WGS) entry which is preliminary data.</text>
</comment>